<dbReference type="OrthoDB" id="9973998at2"/>
<accession>A0A518IKS2</accession>
<organism evidence="1 2">
    <name type="scientific">Gimesia fumaroli</name>
    <dbReference type="NCBI Taxonomy" id="2527976"/>
    <lineage>
        <taxon>Bacteria</taxon>
        <taxon>Pseudomonadati</taxon>
        <taxon>Planctomycetota</taxon>
        <taxon>Planctomycetia</taxon>
        <taxon>Planctomycetales</taxon>
        <taxon>Planctomycetaceae</taxon>
        <taxon>Gimesia</taxon>
    </lineage>
</organism>
<keyword evidence="2" id="KW-1185">Reference proteome</keyword>
<protein>
    <submittedName>
        <fullName evidence="1">Uncharacterized protein</fullName>
    </submittedName>
</protein>
<sequence>MSAKRKKKIKKQATITFRLGEVEKARFEKAVEKEDRYNAEVLRELMASYADKILGKEEH</sequence>
<dbReference type="EMBL" id="CP037452">
    <property type="protein sequence ID" value="QDV53682.1"/>
    <property type="molecule type" value="Genomic_DNA"/>
</dbReference>
<dbReference type="Proteomes" id="UP000318313">
    <property type="component" value="Chromosome"/>
</dbReference>
<dbReference type="AlphaFoldDB" id="A0A518IKS2"/>
<gene>
    <name evidence="1" type="ORF">Enr17x_57630</name>
</gene>
<dbReference type="RefSeq" id="WP_145313367.1">
    <property type="nucleotide sequence ID" value="NZ_CP037452.1"/>
</dbReference>
<proteinExistence type="predicted"/>
<evidence type="ECO:0000313" key="2">
    <source>
        <dbReference type="Proteomes" id="UP000318313"/>
    </source>
</evidence>
<name>A0A518IKS2_9PLAN</name>
<dbReference type="KEGG" id="gfm:Enr17x_57630"/>
<evidence type="ECO:0000313" key="1">
    <source>
        <dbReference type="EMBL" id="QDV53682.1"/>
    </source>
</evidence>
<reference evidence="1 2" key="1">
    <citation type="submission" date="2019-03" db="EMBL/GenBank/DDBJ databases">
        <title>Deep-cultivation of Planctomycetes and their phenomic and genomic characterization uncovers novel biology.</title>
        <authorList>
            <person name="Wiegand S."/>
            <person name="Jogler M."/>
            <person name="Boedeker C."/>
            <person name="Pinto D."/>
            <person name="Vollmers J."/>
            <person name="Rivas-Marin E."/>
            <person name="Kohn T."/>
            <person name="Peeters S.H."/>
            <person name="Heuer A."/>
            <person name="Rast P."/>
            <person name="Oberbeckmann S."/>
            <person name="Bunk B."/>
            <person name="Jeske O."/>
            <person name="Meyerdierks A."/>
            <person name="Storesund J.E."/>
            <person name="Kallscheuer N."/>
            <person name="Luecker S."/>
            <person name="Lage O.M."/>
            <person name="Pohl T."/>
            <person name="Merkel B.J."/>
            <person name="Hornburger P."/>
            <person name="Mueller R.-W."/>
            <person name="Bruemmer F."/>
            <person name="Labrenz M."/>
            <person name="Spormann A.M."/>
            <person name="Op den Camp H."/>
            <person name="Overmann J."/>
            <person name="Amann R."/>
            <person name="Jetten M.S.M."/>
            <person name="Mascher T."/>
            <person name="Medema M.H."/>
            <person name="Devos D.P."/>
            <person name="Kaster A.-K."/>
            <person name="Ovreas L."/>
            <person name="Rohde M."/>
            <person name="Galperin M.Y."/>
            <person name="Jogler C."/>
        </authorList>
    </citation>
    <scope>NUCLEOTIDE SEQUENCE [LARGE SCALE GENOMIC DNA]</scope>
    <source>
        <strain evidence="1 2">Enr17</strain>
    </source>
</reference>